<evidence type="ECO:0000313" key="4">
    <source>
        <dbReference type="EMBL" id="KAK8894098.1"/>
    </source>
</evidence>
<evidence type="ECO:0000256" key="3">
    <source>
        <dbReference type="ARBA" id="ARBA00022840"/>
    </source>
</evidence>
<sequence length="475" mass="54724">MCTIHASIQQRGFPSVKEALCTANIPFSENDDTAILVWLDSLKEGDKVFQRLKPYQVINRIPYMNVLCRKAPLARIIQRITPYFPNLFNFMPKSYILPFKNKQLVRALSRDNCCYIIKPDNGSLGQGITIVEPNTEYEPDDTVSVAQQYIDSFLIDNTKFDLRIYALVTSVNPLTIYVYHGGLARFCSEKFGGDTIYSKLTNVAINHNSQLLDRVFKKMKDEYKIDTDLLWEKIDNSIALTIISSASFIQKGVEWQCSTKNFQNTNNDNIINKYINEINANYVSDNDYNRDAVKDLNNDTINCDTSNFSNRSVIDLQKSIQNDDPKYSYTYSRCFQILGFDILLDKSLNPYVLEVNYRPSLDTHSGEERRMKVDMIRSAILIGAPLHLAQYALSSRKWAWTKESWEEFLENTPEILISAQESLNNAVKNSKYKLVWPSDDPEKKIWKDVYEKAMELPLEQMPGISLPHIIDQPNL</sequence>
<dbReference type="InterPro" id="IPR004344">
    <property type="entry name" value="TTL/TTLL_fam"/>
</dbReference>
<dbReference type="PANTHER" id="PTHR12241">
    <property type="entry name" value="TUBULIN POLYGLUTAMYLASE"/>
    <property type="match status" value="1"/>
</dbReference>
<accession>A0ABR2KSI8</accession>
<dbReference type="SUPFAM" id="SSF56059">
    <property type="entry name" value="Glutathione synthetase ATP-binding domain-like"/>
    <property type="match status" value="1"/>
</dbReference>
<dbReference type="Gene3D" id="3.30.470.20">
    <property type="entry name" value="ATP-grasp fold, B domain"/>
    <property type="match status" value="1"/>
</dbReference>
<keyword evidence="5" id="KW-1185">Reference proteome</keyword>
<keyword evidence="3" id="KW-0067">ATP-binding</keyword>
<protein>
    <submittedName>
        <fullName evidence="4">Positive regulation of cilium movement</fullName>
    </submittedName>
</protein>
<dbReference type="PANTHER" id="PTHR12241:SF154">
    <property type="entry name" value="TUBULIN POLYGLUTAMYLASE TTLL11"/>
    <property type="match status" value="1"/>
</dbReference>
<dbReference type="Proteomes" id="UP001470230">
    <property type="component" value="Unassembled WGS sequence"/>
</dbReference>
<name>A0ABR2KSI8_9EUKA</name>
<comment type="caution">
    <text evidence="4">The sequence shown here is derived from an EMBL/GenBank/DDBJ whole genome shotgun (WGS) entry which is preliminary data.</text>
</comment>
<dbReference type="Pfam" id="PF03133">
    <property type="entry name" value="TTL"/>
    <property type="match status" value="2"/>
</dbReference>
<evidence type="ECO:0000313" key="5">
    <source>
        <dbReference type="Proteomes" id="UP001470230"/>
    </source>
</evidence>
<evidence type="ECO:0000256" key="1">
    <source>
        <dbReference type="ARBA" id="ARBA00022598"/>
    </source>
</evidence>
<keyword evidence="1" id="KW-0436">Ligase</keyword>
<dbReference type="EMBL" id="JAPFFF010000003">
    <property type="protein sequence ID" value="KAK8894098.1"/>
    <property type="molecule type" value="Genomic_DNA"/>
</dbReference>
<dbReference type="PROSITE" id="PS51221">
    <property type="entry name" value="TTL"/>
    <property type="match status" value="1"/>
</dbReference>
<proteinExistence type="predicted"/>
<reference evidence="4 5" key="1">
    <citation type="submission" date="2024-04" db="EMBL/GenBank/DDBJ databases">
        <title>Tritrichomonas musculus Genome.</title>
        <authorList>
            <person name="Alves-Ferreira E."/>
            <person name="Grigg M."/>
            <person name="Lorenzi H."/>
            <person name="Galac M."/>
        </authorList>
    </citation>
    <scope>NUCLEOTIDE SEQUENCE [LARGE SCALE GENOMIC DNA]</scope>
    <source>
        <strain evidence="4 5">EAF2021</strain>
    </source>
</reference>
<keyword evidence="2" id="KW-0547">Nucleotide-binding</keyword>
<organism evidence="4 5">
    <name type="scientific">Tritrichomonas musculus</name>
    <dbReference type="NCBI Taxonomy" id="1915356"/>
    <lineage>
        <taxon>Eukaryota</taxon>
        <taxon>Metamonada</taxon>
        <taxon>Parabasalia</taxon>
        <taxon>Tritrichomonadida</taxon>
        <taxon>Tritrichomonadidae</taxon>
        <taxon>Tritrichomonas</taxon>
    </lineage>
</organism>
<gene>
    <name evidence="4" type="ORF">M9Y10_022530</name>
</gene>
<evidence type="ECO:0000256" key="2">
    <source>
        <dbReference type="ARBA" id="ARBA00022741"/>
    </source>
</evidence>